<protein>
    <submittedName>
        <fullName evidence="2">Uncharacterized protein</fullName>
    </submittedName>
</protein>
<evidence type="ECO:0000313" key="2">
    <source>
        <dbReference type="EMBL" id="EHO70655.1"/>
    </source>
</evidence>
<dbReference type="OrthoDB" id="1083021at2"/>
<comment type="caution">
    <text evidence="2">The sequence shown here is derived from an EMBL/GenBank/DDBJ whole genome shotgun (WGS) entry which is preliminary data.</text>
</comment>
<keyword evidence="1" id="KW-0812">Transmembrane</keyword>
<proteinExistence type="predicted"/>
<evidence type="ECO:0000256" key="1">
    <source>
        <dbReference type="SAM" id="Phobius"/>
    </source>
</evidence>
<evidence type="ECO:0000313" key="3">
    <source>
        <dbReference type="Proteomes" id="UP000003167"/>
    </source>
</evidence>
<organism evidence="2 3">
    <name type="scientific">Segatella maculosa OT 289</name>
    <dbReference type="NCBI Taxonomy" id="999422"/>
    <lineage>
        <taxon>Bacteria</taxon>
        <taxon>Pseudomonadati</taxon>
        <taxon>Bacteroidota</taxon>
        <taxon>Bacteroidia</taxon>
        <taxon>Bacteroidales</taxon>
        <taxon>Prevotellaceae</taxon>
        <taxon>Segatella</taxon>
    </lineage>
</organism>
<keyword evidence="3" id="KW-1185">Reference proteome</keyword>
<dbReference type="RefSeq" id="WP_008565208.1">
    <property type="nucleotide sequence ID" value="NZ_JH594503.1"/>
</dbReference>
<feature type="transmembrane region" description="Helical" evidence="1">
    <location>
        <begin position="87"/>
        <end position="104"/>
    </location>
</feature>
<dbReference type="Proteomes" id="UP000003167">
    <property type="component" value="Unassembled WGS sequence"/>
</dbReference>
<dbReference type="HOGENOM" id="CLU_1141785_0_0_10"/>
<dbReference type="EMBL" id="AGEK01000025">
    <property type="protein sequence ID" value="EHO70655.1"/>
    <property type="molecule type" value="Genomic_DNA"/>
</dbReference>
<sequence length="242" mass="27781">MQIDIHNKQERMALLQRFRETETTVAEESMLADYFKRHEPDDDERDVALLLHTFSNVHGFETSAEEDLESAYEAVVSSRRKDHRRTMWLWLTGVAAAVLLVFVLERHAMDMENRDGIKPLAMQIRSVSNATIPSSRDSVMRPVAEKDSVAMPIRPRKAWKTLQEKEQEKREKAIKRRLTTPEMIGQIRYLAEIALQDDESIEIRPIGKAALVSSTAEPAGRVYLAFPLDDEGNMELLAFENE</sequence>
<dbReference type="STRING" id="999422.HMPREF9944_01274"/>
<accession>H1HMD7</accession>
<keyword evidence="1" id="KW-1133">Transmembrane helix</keyword>
<keyword evidence="1" id="KW-0472">Membrane</keyword>
<gene>
    <name evidence="2" type="ORF">HMPREF9944_01274</name>
</gene>
<name>H1HMD7_9BACT</name>
<reference evidence="2 3" key="1">
    <citation type="submission" date="2011-12" db="EMBL/GenBank/DDBJ databases">
        <title>The Genome Sequence of Prevotella maculosa OT 289.</title>
        <authorList>
            <consortium name="The Broad Institute Genome Sequencing Platform"/>
            <person name="Earl A."/>
            <person name="Ward D."/>
            <person name="Feldgarden M."/>
            <person name="Gevers D."/>
            <person name="Izard J."/>
            <person name="Blanton J.M."/>
            <person name="Mathney J."/>
            <person name="Tanner A.C."/>
            <person name="Dewhirst F.E."/>
            <person name="Young S.K."/>
            <person name="Zeng Q."/>
            <person name="Gargeya S."/>
            <person name="Fitzgerald M."/>
            <person name="Haas B."/>
            <person name="Abouelleil A."/>
            <person name="Alvarado L."/>
            <person name="Arachchi H.M."/>
            <person name="Berlin A."/>
            <person name="Chapman S.B."/>
            <person name="Gearin G."/>
            <person name="Goldberg J."/>
            <person name="Griggs A."/>
            <person name="Gujja S."/>
            <person name="Hansen M."/>
            <person name="Heiman D."/>
            <person name="Howarth C."/>
            <person name="Larimer J."/>
            <person name="Lui A."/>
            <person name="MacDonald P.J.P."/>
            <person name="McCowen C."/>
            <person name="Montmayeur A."/>
            <person name="Murphy C."/>
            <person name="Neiman D."/>
            <person name="Pearson M."/>
            <person name="Priest M."/>
            <person name="Roberts A."/>
            <person name="Saif S."/>
            <person name="Shea T."/>
            <person name="Sisk P."/>
            <person name="Stolte C."/>
            <person name="Sykes S."/>
            <person name="Wortman J."/>
            <person name="Nusbaum C."/>
            <person name="Birren B."/>
        </authorList>
    </citation>
    <scope>NUCLEOTIDE SEQUENCE [LARGE SCALE GENOMIC DNA]</scope>
    <source>
        <strain evidence="2 3">OT 289</strain>
    </source>
</reference>
<dbReference type="PATRIC" id="fig|999422.3.peg.1315"/>
<dbReference type="AlphaFoldDB" id="H1HMD7"/>